<evidence type="ECO:0000313" key="3">
    <source>
        <dbReference type="Proteomes" id="UP001218364"/>
    </source>
</evidence>
<dbReference type="AlphaFoldDB" id="A0ABD4XF88"/>
<dbReference type="PANTHER" id="PTHR30469">
    <property type="entry name" value="MULTIDRUG RESISTANCE PROTEIN MDTA"/>
    <property type="match status" value="1"/>
</dbReference>
<dbReference type="Proteomes" id="UP001218364">
    <property type="component" value="Unassembled WGS sequence"/>
</dbReference>
<gene>
    <name evidence="2" type="ORF">PXK24_21250</name>
</gene>
<proteinExistence type="inferred from homology"/>
<protein>
    <submittedName>
        <fullName evidence="2">Efflux RND transporter periplasmic adaptor subunit</fullName>
    </submittedName>
</protein>
<evidence type="ECO:0000256" key="1">
    <source>
        <dbReference type="ARBA" id="ARBA00009477"/>
    </source>
</evidence>
<accession>A0ABD4XF88</accession>
<comment type="similarity">
    <text evidence="1">Belongs to the membrane fusion protein (MFP) (TC 8.A.1) family.</text>
</comment>
<sequence length="347" mass="36762">MLVTSVLSTFLSVPAGHAQQSSEPLPAVRSMVVAPAATTLERQFYGRVVAKETVDLAFDVGGRLDRLLPEEGQRVAAGATLAVLELDGFRRSVERAALNLDMARRDAERALRLSERAVGPESRAEDAITARDLAEIALRDAEAALADATLTAPFDALVAARLAPPQSIVPAGQAIMRLHDMSELRVEIDLPERLFVTYGGLDDLRFMARRPGGGDLPLRLVAFQPDTSRVGQSYRVTLAFVETPSATVLPGASVTVLAQVPATGTGAVVPATAVLAQNDQSTAVMMLDSEGPALTVREVPVTITSETGTSFVVEGLETGAEIVAVGAHRLTAGQAVRRFTDLRMTDD</sequence>
<dbReference type="Gene3D" id="2.40.30.170">
    <property type="match status" value="1"/>
</dbReference>
<comment type="caution">
    <text evidence="2">The sequence shown here is derived from an EMBL/GenBank/DDBJ whole genome shotgun (WGS) entry which is preliminary data.</text>
</comment>
<dbReference type="NCBIfam" id="TIGR01730">
    <property type="entry name" value="RND_mfp"/>
    <property type="match status" value="1"/>
</dbReference>
<reference evidence="2 3" key="1">
    <citation type="submission" date="2023-02" db="EMBL/GenBank/DDBJ databases">
        <title>Population genomics of bacteria associated with diatom.</title>
        <authorList>
            <person name="Xie J."/>
            <person name="Wang H."/>
        </authorList>
    </citation>
    <scope>NUCLEOTIDE SEQUENCE [LARGE SCALE GENOMIC DNA]</scope>
    <source>
        <strain evidence="2 3">PT47_8</strain>
    </source>
</reference>
<evidence type="ECO:0000313" key="2">
    <source>
        <dbReference type="EMBL" id="MDE4168213.1"/>
    </source>
</evidence>
<dbReference type="SUPFAM" id="SSF111369">
    <property type="entry name" value="HlyD-like secretion proteins"/>
    <property type="match status" value="1"/>
</dbReference>
<dbReference type="Gene3D" id="1.10.287.470">
    <property type="entry name" value="Helix hairpin bin"/>
    <property type="match status" value="1"/>
</dbReference>
<dbReference type="Gene3D" id="2.40.50.100">
    <property type="match status" value="1"/>
</dbReference>
<organism evidence="2 3">
    <name type="scientific">Phaeobacter gallaeciensis</name>
    <dbReference type="NCBI Taxonomy" id="60890"/>
    <lineage>
        <taxon>Bacteria</taxon>
        <taxon>Pseudomonadati</taxon>
        <taxon>Pseudomonadota</taxon>
        <taxon>Alphaproteobacteria</taxon>
        <taxon>Rhodobacterales</taxon>
        <taxon>Roseobacteraceae</taxon>
        <taxon>Phaeobacter</taxon>
    </lineage>
</organism>
<name>A0ABD4XF88_9RHOB</name>
<dbReference type="InterPro" id="IPR006143">
    <property type="entry name" value="RND_pump_MFP"/>
</dbReference>
<dbReference type="Gene3D" id="2.40.420.20">
    <property type="match status" value="1"/>
</dbReference>
<dbReference type="EMBL" id="JARCJK010000028">
    <property type="protein sequence ID" value="MDE4168213.1"/>
    <property type="molecule type" value="Genomic_DNA"/>
</dbReference>